<reference evidence="3" key="1">
    <citation type="submission" date="2025-08" db="UniProtKB">
        <authorList>
            <consortium name="RefSeq"/>
        </authorList>
    </citation>
    <scope>IDENTIFICATION</scope>
    <source>
        <tissue evidence="3">Whole sample</tissue>
    </source>
</reference>
<protein>
    <submittedName>
        <fullName evidence="3">Uncharacterized protein LOC111133396 isoform X2</fullName>
    </submittedName>
</protein>
<proteinExistence type="predicted"/>
<dbReference type="Pfam" id="PF03067">
    <property type="entry name" value="LPMO_10"/>
    <property type="match status" value="1"/>
</dbReference>
<dbReference type="GeneID" id="111133396"/>
<evidence type="ECO:0000313" key="3">
    <source>
        <dbReference type="RefSeq" id="XP_022337465.1"/>
    </source>
</evidence>
<evidence type="ECO:0000259" key="1">
    <source>
        <dbReference type="Pfam" id="PF03067"/>
    </source>
</evidence>
<accession>A0A8B8EBH2</accession>
<feature type="domain" description="Chitin-binding type-4" evidence="1">
    <location>
        <begin position="65"/>
        <end position="222"/>
    </location>
</feature>
<dbReference type="RefSeq" id="XP_022337465.1">
    <property type="nucleotide sequence ID" value="XM_022481757.1"/>
</dbReference>
<gene>
    <name evidence="3" type="primary">LOC111133396</name>
</gene>
<name>A0A8B8EBH2_CRAVI</name>
<organism evidence="2 3">
    <name type="scientific">Crassostrea virginica</name>
    <name type="common">Eastern oyster</name>
    <dbReference type="NCBI Taxonomy" id="6565"/>
    <lineage>
        <taxon>Eukaryota</taxon>
        <taxon>Metazoa</taxon>
        <taxon>Spiralia</taxon>
        <taxon>Lophotrochozoa</taxon>
        <taxon>Mollusca</taxon>
        <taxon>Bivalvia</taxon>
        <taxon>Autobranchia</taxon>
        <taxon>Pteriomorphia</taxon>
        <taxon>Ostreida</taxon>
        <taxon>Ostreoidea</taxon>
        <taxon>Ostreidae</taxon>
        <taxon>Crassostrea</taxon>
    </lineage>
</organism>
<dbReference type="OrthoDB" id="64893at2759"/>
<dbReference type="AlphaFoldDB" id="A0A8B8EBH2"/>
<dbReference type="Proteomes" id="UP000694844">
    <property type="component" value="Chromosome 5"/>
</dbReference>
<evidence type="ECO:0000313" key="2">
    <source>
        <dbReference type="Proteomes" id="UP000694844"/>
    </source>
</evidence>
<sequence>MLWKIMKFSIGLFICFAWFAPFVLGNGFLKSPTSRSSVWRYFGEAPWGDTLTQNTEDMSLNCGGTYTDGDLAGKCGRCGDYIGGTKPNEAPNGQYASKRSTYIYREGAVINVTVQVTARANGGFFKFKMCKTDSSTTASQACFDQNPLKLANTADQTIIQIPDIDGDVVVPLQLPAGLTCDHCVMQWTWVTARDWRCASLNGQLVCGMGYGMQPTFVNCADFTILAQGAPVPADFHWPDYNSVYATIHGGHTGSGTTQAPSATTNNPVVVVTTTAAATTTFPVITNPPSTTAAPVITTSTTSVPQTTTDKLIIVTPTPVAPQSTSQQPPSSLTTTPPLPLSTEKLIPGPVIPPLAPVVPVVGGGTSAGILGGLSLGSLMAPIGLGLGGLMLLMGMNRNQGGGGVEYIDVPPMPAMSQPMQPMIAPPYAPSFGYTMLPAPIIVPIMENPRPVKNGYGKSGSSYGKSYGNNNYKGYGNKVNYGTAYVNPNYGYNNVQYQNTFTGGTSYGGTSYGGSSSYGSGKPNRGDEQFFQLPTNHAFTQIRYDEEPAVNKVRTKETIEQKPHKIDISAYSKNCPITQQTCKPRYGANEPTVYGSVDIVSMICELHCSATNPNCPEQMCSCTCIDVAENALLMQPRLPFGK</sequence>
<keyword evidence="2" id="KW-1185">Reference proteome</keyword>
<dbReference type="InterPro" id="IPR004302">
    <property type="entry name" value="Cellulose/chitin-bd_N"/>
</dbReference>